<name>A0A842HZY0_9SPHN</name>
<reference evidence="2 3" key="1">
    <citation type="submission" date="2020-08" db="EMBL/GenBank/DDBJ databases">
        <title>Draft genome sequence of Parasphingopyxis sp. GrpM-11.</title>
        <authorList>
            <person name="Oh J."/>
            <person name="Roh D.-H."/>
        </authorList>
    </citation>
    <scope>NUCLEOTIDE SEQUENCE [LARGE SCALE GENOMIC DNA]</scope>
    <source>
        <strain evidence="2 3">GrpM-11</strain>
    </source>
</reference>
<organism evidence="2 3">
    <name type="scientific">Parasphingopyxis marina</name>
    <dbReference type="NCBI Taxonomy" id="2761622"/>
    <lineage>
        <taxon>Bacteria</taxon>
        <taxon>Pseudomonadati</taxon>
        <taxon>Pseudomonadota</taxon>
        <taxon>Alphaproteobacteria</taxon>
        <taxon>Sphingomonadales</taxon>
        <taxon>Sphingomonadaceae</taxon>
        <taxon>Parasphingopyxis</taxon>
    </lineage>
</organism>
<feature type="transmembrane region" description="Helical" evidence="1">
    <location>
        <begin position="6"/>
        <end position="29"/>
    </location>
</feature>
<proteinExistence type="predicted"/>
<keyword evidence="1" id="KW-0812">Transmembrane</keyword>
<comment type="caution">
    <text evidence="2">The sequence shown here is derived from an EMBL/GenBank/DDBJ whole genome shotgun (WGS) entry which is preliminary data.</text>
</comment>
<accession>A0A842HZY0</accession>
<evidence type="ECO:0000256" key="1">
    <source>
        <dbReference type="SAM" id="Phobius"/>
    </source>
</evidence>
<protein>
    <submittedName>
        <fullName evidence="2">Uncharacterized protein</fullName>
    </submittedName>
</protein>
<dbReference type="Proteomes" id="UP000564378">
    <property type="component" value="Unassembled WGS sequence"/>
</dbReference>
<sequence length="52" mass="5562">MNPMIVIALFGGFLLLMMLSVILAIGFVLRKTDRLGNGAPAGERPDEDRSSG</sequence>
<dbReference type="RefSeq" id="WP_185801781.1">
    <property type="nucleotide sequence ID" value="NZ_JACJVJ010000002.1"/>
</dbReference>
<keyword evidence="1" id="KW-1133">Transmembrane helix</keyword>
<keyword evidence="3" id="KW-1185">Reference proteome</keyword>
<dbReference type="AlphaFoldDB" id="A0A842HZY0"/>
<dbReference type="EMBL" id="JACJVJ010000002">
    <property type="protein sequence ID" value="MBC2778532.1"/>
    <property type="molecule type" value="Genomic_DNA"/>
</dbReference>
<evidence type="ECO:0000313" key="2">
    <source>
        <dbReference type="EMBL" id="MBC2778532.1"/>
    </source>
</evidence>
<evidence type="ECO:0000313" key="3">
    <source>
        <dbReference type="Proteomes" id="UP000564378"/>
    </source>
</evidence>
<keyword evidence="1" id="KW-0472">Membrane</keyword>
<gene>
    <name evidence="2" type="ORF">H6P80_12980</name>
</gene>